<dbReference type="EMBL" id="JABBMI010000069">
    <property type="protein sequence ID" value="NMK54991.1"/>
    <property type="molecule type" value="Genomic_DNA"/>
</dbReference>
<reference evidence="5 6" key="1">
    <citation type="submission" date="2020-04" db="EMBL/GenBank/DDBJ databases">
        <title>The Epidemiology and Molecular Characteristics of Linezolid-Resistant Staphylococcus capitis in Huashan Hospital, Shanghai.</title>
        <authorList>
            <person name="Ding L."/>
            <person name="Li P."/>
            <person name="Yang Y."/>
            <person name="Lin D."/>
            <person name="Xu X."/>
        </authorList>
    </citation>
    <scope>NUCLEOTIDE SEQUENCE [LARGE SCALE GENOMIC DNA]</scope>
    <source>
        <strain evidence="4 6">12-86</strain>
        <strain evidence="3 5">17-84</strain>
    </source>
</reference>
<evidence type="ECO:0000256" key="1">
    <source>
        <dbReference type="ARBA" id="ARBA00023002"/>
    </source>
</evidence>
<evidence type="ECO:0000313" key="4">
    <source>
        <dbReference type="EMBL" id="NMK98116.1"/>
    </source>
</evidence>
<organism evidence="4 6">
    <name type="scientific">Staphylococcus capitis</name>
    <dbReference type="NCBI Taxonomy" id="29388"/>
    <lineage>
        <taxon>Bacteria</taxon>
        <taxon>Bacillati</taxon>
        <taxon>Bacillota</taxon>
        <taxon>Bacilli</taxon>
        <taxon>Bacillales</taxon>
        <taxon>Staphylococcaceae</taxon>
        <taxon>Staphylococcus</taxon>
    </lineage>
</organism>
<evidence type="ECO:0000259" key="2">
    <source>
        <dbReference type="SMART" id="SM00829"/>
    </source>
</evidence>
<sequence length="338" mass="37597">MKTDMQAMVIHHYGKGPVSLERMPLPSMSPYEVRVKIKAASINPIDFKIRDGGLKMLLTYQFPLILGNDFAGEVYEVGDKVTQFKVGDKVYGRPRKSKIGTFAEYISVNAEEIAPMPKGLSYEEAASIPLVGLTAYQAINEVIQAQPGDKVLIQAGSGGVGSFAIQYAKAKGLYVATTGSDSGKELIESLNPDEFINYKEQDFSEVLKDFDGVFDTLGGENLEKSFQILKPQGIIASISGLPTERNARKLDKSIFKRGIFKAASYKYQRLAKKYDVQYEFLFMHPSGQQLREITELIEVGKIKPIIGKVYDFKETQKALEYSESGRAKGKIIVKMEDE</sequence>
<dbReference type="InterPro" id="IPR011032">
    <property type="entry name" value="GroES-like_sf"/>
</dbReference>
<dbReference type="InterPro" id="IPR002364">
    <property type="entry name" value="Quin_OxRdtase/zeta-crystal_CS"/>
</dbReference>
<proteinExistence type="predicted"/>
<dbReference type="SUPFAM" id="SSF51735">
    <property type="entry name" value="NAD(P)-binding Rossmann-fold domains"/>
    <property type="match status" value="1"/>
</dbReference>
<dbReference type="SUPFAM" id="SSF50129">
    <property type="entry name" value="GroES-like"/>
    <property type="match status" value="1"/>
</dbReference>
<accession>A0A7X9ZKZ7</accession>
<dbReference type="PROSITE" id="PS01162">
    <property type="entry name" value="QOR_ZETA_CRYSTAL"/>
    <property type="match status" value="1"/>
</dbReference>
<dbReference type="GO" id="GO:0016491">
    <property type="term" value="F:oxidoreductase activity"/>
    <property type="evidence" value="ECO:0007669"/>
    <property type="project" value="UniProtKB-KW"/>
</dbReference>
<evidence type="ECO:0000313" key="6">
    <source>
        <dbReference type="Proteomes" id="UP000550736"/>
    </source>
</evidence>
<dbReference type="InterPro" id="IPR050700">
    <property type="entry name" value="YIM1/Zinc_Alcohol_DH_Fams"/>
</dbReference>
<evidence type="ECO:0000313" key="5">
    <source>
        <dbReference type="Proteomes" id="UP000538955"/>
    </source>
</evidence>
<dbReference type="GO" id="GO:0008270">
    <property type="term" value="F:zinc ion binding"/>
    <property type="evidence" value="ECO:0007669"/>
    <property type="project" value="InterPro"/>
</dbReference>
<dbReference type="Proteomes" id="UP000550736">
    <property type="component" value="Unassembled WGS sequence"/>
</dbReference>
<dbReference type="PANTHER" id="PTHR11695:SF294">
    <property type="entry name" value="RETICULON-4-INTERACTING PROTEIN 1, MITOCHONDRIAL"/>
    <property type="match status" value="1"/>
</dbReference>
<dbReference type="SMART" id="SM00829">
    <property type="entry name" value="PKS_ER"/>
    <property type="match status" value="1"/>
</dbReference>
<keyword evidence="5" id="KW-1185">Reference proteome</keyword>
<dbReference type="InterPro" id="IPR013154">
    <property type="entry name" value="ADH-like_N"/>
</dbReference>
<dbReference type="Gene3D" id="3.40.50.720">
    <property type="entry name" value="NAD(P)-binding Rossmann-like Domain"/>
    <property type="match status" value="1"/>
</dbReference>
<dbReference type="InterPro" id="IPR036291">
    <property type="entry name" value="NAD(P)-bd_dom_sf"/>
</dbReference>
<gene>
    <name evidence="4" type="ORF">HHM13_08430</name>
    <name evidence="3" type="ORF">HHM24_09680</name>
</gene>
<comment type="caution">
    <text evidence="4">The sequence shown here is derived from an EMBL/GenBank/DDBJ whole genome shotgun (WGS) entry which is preliminary data.</text>
</comment>
<dbReference type="Gene3D" id="3.90.180.10">
    <property type="entry name" value="Medium-chain alcohol dehydrogenases, catalytic domain"/>
    <property type="match status" value="1"/>
</dbReference>
<dbReference type="Pfam" id="PF13602">
    <property type="entry name" value="ADH_zinc_N_2"/>
    <property type="match status" value="1"/>
</dbReference>
<protein>
    <submittedName>
        <fullName evidence="4">NADP-dependent oxidoreductase</fullName>
    </submittedName>
</protein>
<name>A0A7X9ZKZ7_STACP</name>
<keyword evidence="1" id="KW-0560">Oxidoreductase</keyword>
<dbReference type="EMBL" id="JABBLX010000023">
    <property type="protein sequence ID" value="NMK98116.1"/>
    <property type="molecule type" value="Genomic_DNA"/>
</dbReference>
<dbReference type="InterPro" id="IPR020843">
    <property type="entry name" value="ER"/>
</dbReference>
<dbReference type="Pfam" id="PF08240">
    <property type="entry name" value="ADH_N"/>
    <property type="match status" value="1"/>
</dbReference>
<dbReference type="PANTHER" id="PTHR11695">
    <property type="entry name" value="ALCOHOL DEHYDROGENASE RELATED"/>
    <property type="match status" value="1"/>
</dbReference>
<feature type="domain" description="Enoyl reductase (ER)" evidence="2">
    <location>
        <begin position="16"/>
        <end position="333"/>
    </location>
</feature>
<dbReference type="Proteomes" id="UP000538955">
    <property type="component" value="Unassembled WGS sequence"/>
</dbReference>
<dbReference type="AlphaFoldDB" id="A0A7X9ZKZ7"/>
<evidence type="ECO:0000313" key="3">
    <source>
        <dbReference type="EMBL" id="NMK54991.1"/>
    </source>
</evidence>
<dbReference type="CDD" id="cd05289">
    <property type="entry name" value="MDR_like_2"/>
    <property type="match status" value="1"/>
</dbReference>
<dbReference type="RefSeq" id="WP_037582517.1">
    <property type="nucleotide sequence ID" value="NZ_AP014956.1"/>
</dbReference>